<evidence type="ECO:0000313" key="1">
    <source>
        <dbReference type="EMBL" id="CUV20426.1"/>
    </source>
</evidence>
<dbReference type="EMBL" id="LN899821">
    <property type="protein sequence ID" value="CUV20426.1"/>
    <property type="molecule type" value="Genomic_DNA"/>
</dbReference>
<reference evidence="1" key="1">
    <citation type="submission" date="2015-10" db="EMBL/GenBank/DDBJ databases">
        <authorList>
            <person name="Gilbert D.G."/>
        </authorList>
    </citation>
    <scope>NUCLEOTIDE SEQUENCE</scope>
    <source>
        <strain evidence="1">Phyl III-seqv23</strain>
    </source>
</reference>
<proteinExistence type="predicted"/>
<sequence length="349" mass="39108">MTALALPRLAAVPTRYRTQDDGATWCTPALLGLVDADALSADDVRCAPATPAELLQHTLQRHWDEITAGARIFDWHLSANPSQLGWWIPTTTSKNLWLAITPHNNSRVDVPLYYLGPTITTLENIRKGLGQTVLAVFYDALRLLPNTLTPADTYGHASWVHWHGETDETMAIQWLYDEGDFETMEQAAAAYDGPTREALFEYMPEWAAYPRRVISDRQVRRIARSHPFVAKVVGAVDGIWNHVHATHATGGYADCRVDADGDSITWIAIFRWHPEDLALRIADDFTEFVTQGEYQDASTLVCVESESDSLARWLHQMRANGQLARLVENLVDLIAMPDALRGRVQITAH</sequence>
<dbReference type="NCBIfam" id="TIGR03742">
    <property type="entry name" value="PRTRC_F"/>
    <property type="match status" value="1"/>
</dbReference>
<name>A0A0S4UE05_RALSL</name>
<evidence type="ECO:0008006" key="2">
    <source>
        <dbReference type="Google" id="ProtNLM"/>
    </source>
</evidence>
<accession>A0A0S4UE05</accession>
<dbReference type="InterPro" id="IPR022283">
    <property type="entry name" value="PRTRC_protein-F"/>
</dbReference>
<organism evidence="1">
    <name type="scientific">Ralstonia solanacearum</name>
    <name type="common">Pseudomonas solanacearum</name>
    <dbReference type="NCBI Taxonomy" id="305"/>
    <lineage>
        <taxon>Bacteria</taxon>
        <taxon>Pseudomonadati</taxon>
        <taxon>Pseudomonadota</taxon>
        <taxon>Betaproteobacteria</taxon>
        <taxon>Burkholderiales</taxon>
        <taxon>Burkholderiaceae</taxon>
        <taxon>Ralstonia</taxon>
        <taxon>Ralstonia solanacearum species complex</taxon>
    </lineage>
</organism>
<dbReference type="AlphaFoldDB" id="A0A0S4UE05"/>
<protein>
    <recommendedName>
        <fullName evidence="2">PRTRC system protein F</fullName>
    </recommendedName>
</protein>
<gene>
    <name evidence="1" type="ORF">PSS4_v1_1500021</name>
</gene>